<dbReference type="HOGENOM" id="CLU_1909868_0_0_1"/>
<sequence>MDDMYAIRGEAFDRSKLRPRPDVDDDAAGRRRRRLVEELDAVGDGLVVVRVQRVQVRAARPLRRIAAAAAASTVVVVVVVVDGGGEGDRRRQRREGEEADEHLPESVHDPGRPPHLGLAVMRMRCFPPKALCLKPRHE</sequence>
<protein>
    <submittedName>
        <fullName evidence="2">Uncharacterized protein</fullName>
    </submittedName>
</protein>
<evidence type="ECO:0000313" key="3">
    <source>
        <dbReference type="Proteomes" id="UP000006591"/>
    </source>
</evidence>
<accession>A0A0E0J9I0</accession>
<proteinExistence type="predicted"/>
<dbReference type="AlphaFoldDB" id="A0A0E0J9I0"/>
<feature type="compositionally biased region" description="Basic and acidic residues" evidence="1">
    <location>
        <begin position="101"/>
        <end position="112"/>
    </location>
</feature>
<reference evidence="2" key="1">
    <citation type="submission" date="2015-04" db="UniProtKB">
        <authorList>
            <consortium name="EnsemblPlants"/>
        </authorList>
    </citation>
    <scope>IDENTIFICATION</scope>
    <source>
        <strain evidence="2">SL10</strain>
    </source>
</reference>
<feature type="region of interest" description="Disordered" evidence="1">
    <location>
        <begin position="86"/>
        <end position="114"/>
    </location>
</feature>
<evidence type="ECO:0000256" key="1">
    <source>
        <dbReference type="SAM" id="MobiDB-lite"/>
    </source>
</evidence>
<organism evidence="2">
    <name type="scientific">Oryza nivara</name>
    <name type="common">Indian wild rice</name>
    <name type="synonym">Oryza sativa f. spontanea</name>
    <dbReference type="NCBI Taxonomy" id="4536"/>
    <lineage>
        <taxon>Eukaryota</taxon>
        <taxon>Viridiplantae</taxon>
        <taxon>Streptophyta</taxon>
        <taxon>Embryophyta</taxon>
        <taxon>Tracheophyta</taxon>
        <taxon>Spermatophyta</taxon>
        <taxon>Magnoliopsida</taxon>
        <taxon>Liliopsida</taxon>
        <taxon>Poales</taxon>
        <taxon>Poaceae</taxon>
        <taxon>BOP clade</taxon>
        <taxon>Oryzoideae</taxon>
        <taxon>Oryzeae</taxon>
        <taxon>Oryzinae</taxon>
        <taxon>Oryza</taxon>
    </lineage>
</organism>
<reference evidence="2" key="2">
    <citation type="submission" date="2018-04" db="EMBL/GenBank/DDBJ databases">
        <title>OnivRS2 (Oryza nivara Reference Sequence Version 2).</title>
        <authorList>
            <person name="Zhang J."/>
            <person name="Kudrna D."/>
            <person name="Lee S."/>
            <person name="Talag J."/>
            <person name="Rajasekar S."/>
            <person name="Welchert J."/>
            <person name="Hsing Y.-I."/>
            <person name="Wing R.A."/>
        </authorList>
    </citation>
    <scope>NUCLEOTIDE SEQUENCE [LARGE SCALE GENOMIC DNA]</scope>
    <source>
        <strain evidence="2">SL10</strain>
    </source>
</reference>
<evidence type="ECO:0000313" key="2">
    <source>
        <dbReference type="EnsemblPlants" id="ONIVA12G09740.1"/>
    </source>
</evidence>
<name>A0A0E0J9I0_ORYNI</name>
<keyword evidence="3" id="KW-1185">Reference proteome</keyword>
<dbReference type="Gramene" id="ONIVA12G09740.1">
    <property type="protein sequence ID" value="ONIVA12G09740.1"/>
    <property type="gene ID" value="ONIVA12G09740"/>
</dbReference>
<dbReference type="Proteomes" id="UP000006591">
    <property type="component" value="Chromosome 12"/>
</dbReference>
<dbReference type="EnsemblPlants" id="ONIVA12G09740.1">
    <property type="protein sequence ID" value="ONIVA12G09740.1"/>
    <property type="gene ID" value="ONIVA12G09740"/>
</dbReference>